<gene>
    <name evidence="2" type="ORF">ElyMa_001884200</name>
</gene>
<evidence type="ECO:0000259" key="1">
    <source>
        <dbReference type="Pfam" id="PF03372"/>
    </source>
</evidence>
<keyword evidence="2" id="KW-0808">Transferase</keyword>
<dbReference type="GO" id="GO:0003964">
    <property type="term" value="F:RNA-directed DNA polymerase activity"/>
    <property type="evidence" value="ECO:0007669"/>
    <property type="project" value="UniProtKB-KW"/>
</dbReference>
<dbReference type="InterPro" id="IPR036691">
    <property type="entry name" value="Endo/exonu/phosph_ase_sf"/>
</dbReference>
<dbReference type="InterPro" id="IPR005135">
    <property type="entry name" value="Endo/exonuclease/phosphatase"/>
</dbReference>
<proteinExistence type="predicted"/>
<name>A0AAV4EPA5_9GAST</name>
<accession>A0AAV4EPA5</accession>
<dbReference type="Proteomes" id="UP000762676">
    <property type="component" value="Unassembled WGS sequence"/>
</dbReference>
<feature type="domain" description="Endonuclease/exonuclease/phosphatase" evidence="1">
    <location>
        <begin position="26"/>
        <end position="124"/>
    </location>
</feature>
<keyword evidence="2" id="KW-0695">RNA-directed DNA polymerase</keyword>
<dbReference type="SUPFAM" id="SSF56219">
    <property type="entry name" value="DNase I-like"/>
    <property type="match status" value="1"/>
</dbReference>
<protein>
    <submittedName>
        <fullName evidence="2">RNA-directed DNA polymerase from mobile element jockey</fullName>
    </submittedName>
</protein>
<dbReference type="Pfam" id="PF03372">
    <property type="entry name" value="Exo_endo_phos"/>
    <property type="match status" value="1"/>
</dbReference>
<organism evidence="2 3">
    <name type="scientific">Elysia marginata</name>
    <dbReference type="NCBI Taxonomy" id="1093978"/>
    <lineage>
        <taxon>Eukaryota</taxon>
        <taxon>Metazoa</taxon>
        <taxon>Spiralia</taxon>
        <taxon>Lophotrochozoa</taxon>
        <taxon>Mollusca</taxon>
        <taxon>Gastropoda</taxon>
        <taxon>Heterobranchia</taxon>
        <taxon>Euthyneura</taxon>
        <taxon>Panpulmonata</taxon>
        <taxon>Sacoglossa</taxon>
        <taxon>Placobranchoidea</taxon>
        <taxon>Plakobranchidae</taxon>
        <taxon>Elysia</taxon>
    </lineage>
</organism>
<reference evidence="2 3" key="1">
    <citation type="journal article" date="2021" name="Elife">
        <title>Chloroplast acquisition without the gene transfer in kleptoplastic sea slugs, Plakobranchus ocellatus.</title>
        <authorList>
            <person name="Maeda T."/>
            <person name="Takahashi S."/>
            <person name="Yoshida T."/>
            <person name="Shimamura S."/>
            <person name="Takaki Y."/>
            <person name="Nagai Y."/>
            <person name="Toyoda A."/>
            <person name="Suzuki Y."/>
            <person name="Arimoto A."/>
            <person name="Ishii H."/>
            <person name="Satoh N."/>
            <person name="Nishiyama T."/>
            <person name="Hasebe M."/>
            <person name="Maruyama T."/>
            <person name="Minagawa J."/>
            <person name="Obokata J."/>
            <person name="Shigenobu S."/>
        </authorList>
    </citation>
    <scope>NUCLEOTIDE SEQUENCE [LARGE SCALE GENOMIC DNA]</scope>
</reference>
<comment type="caution">
    <text evidence="2">The sequence shown here is derived from an EMBL/GenBank/DDBJ whole genome shotgun (WGS) entry which is preliminary data.</text>
</comment>
<keyword evidence="3" id="KW-1185">Reference proteome</keyword>
<evidence type="ECO:0000313" key="3">
    <source>
        <dbReference type="Proteomes" id="UP000762676"/>
    </source>
</evidence>
<keyword evidence="2" id="KW-0548">Nucleotidyltransferase</keyword>
<evidence type="ECO:0000313" key="2">
    <source>
        <dbReference type="EMBL" id="GFR62992.1"/>
    </source>
</evidence>
<sequence length="246" mass="28898">MREGTNRKRKTRKHQNPNLILNLEILSWNCWSLKDKKEELKNIIDTEDQPALICLQETKLKVNRKLNIPNYKEHRLSMDDKSIGLSILVRKDINFVPTRDHTGKRTSYQTIEIFTKKSQILPHQHIPPTLEWNRETRIRRNAKFRKSCPGRRLQRQISNMGGTKQRQIRRTTSTHNPRHILHDNQHRRSHKDTTASQAKTISNRPYNSFNFQYEAIQWKILEDSLGSDHFPCKTTLIGNGGGGGHR</sequence>
<dbReference type="EMBL" id="BMAT01003824">
    <property type="protein sequence ID" value="GFR62992.1"/>
    <property type="molecule type" value="Genomic_DNA"/>
</dbReference>
<dbReference type="AlphaFoldDB" id="A0AAV4EPA5"/>
<dbReference type="Gene3D" id="3.60.10.10">
    <property type="entry name" value="Endonuclease/exonuclease/phosphatase"/>
    <property type="match status" value="1"/>
</dbReference>